<name>A0ABD3TBP6_9LAMI</name>
<gene>
    <name evidence="1" type="ORF">ACJIZ3_008744</name>
</gene>
<evidence type="ECO:0000313" key="1">
    <source>
        <dbReference type="EMBL" id="KAL3834008.1"/>
    </source>
</evidence>
<accession>A0ABD3TBP6</accession>
<dbReference type="Proteomes" id="UP001634393">
    <property type="component" value="Unassembled WGS sequence"/>
</dbReference>
<reference evidence="1 2" key="1">
    <citation type="submission" date="2024-12" db="EMBL/GenBank/DDBJ databases">
        <title>The unique morphological basis and parallel evolutionary history of personate flowers in Penstemon.</title>
        <authorList>
            <person name="Depatie T.H."/>
            <person name="Wessinger C.A."/>
        </authorList>
    </citation>
    <scope>NUCLEOTIDE SEQUENCE [LARGE SCALE GENOMIC DNA]</scope>
    <source>
        <strain evidence="1">WTNN_2</strain>
        <tissue evidence="1">Leaf</tissue>
    </source>
</reference>
<dbReference type="AlphaFoldDB" id="A0ABD3TBP6"/>
<organism evidence="1 2">
    <name type="scientific">Penstemon smallii</name>
    <dbReference type="NCBI Taxonomy" id="265156"/>
    <lineage>
        <taxon>Eukaryota</taxon>
        <taxon>Viridiplantae</taxon>
        <taxon>Streptophyta</taxon>
        <taxon>Embryophyta</taxon>
        <taxon>Tracheophyta</taxon>
        <taxon>Spermatophyta</taxon>
        <taxon>Magnoliopsida</taxon>
        <taxon>eudicotyledons</taxon>
        <taxon>Gunneridae</taxon>
        <taxon>Pentapetalae</taxon>
        <taxon>asterids</taxon>
        <taxon>lamiids</taxon>
        <taxon>Lamiales</taxon>
        <taxon>Plantaginaceae</taxon>
        <taxon>Cheloneae</taxon>
        <taxon>Penstemon</taxon>
    </lineage>
</organism>
<comment type="caution">
    <text evidence="1">The sequence shown here is derived from an EMBL/GenBank/DDBJ whole genome shotgun (WGS) entry which is preliminary data.</text>
</comment>
<sequence length="177" mass="20931">MESPHNGFGTTPAKTSSLVLSKLHFGDSYELEKEGLTHFHEIESDLFNLIISKLPEDYTAIVYLFDRTLNPNHKNIRTTSTLSLRHYFISIFQYFECISKIAWKFHKKMNSWNEEKRKNCHQEKRGKNYRITLPPSLKFSFFGSLQTYNNQTNLNIIFHLITFENWLDKLNIVNVHV</sequence>
<evidence type="ECO:0000313" key="2">
    <source>
        <dbReference type="Proteomes" id="UP001634393"/>
    </source>
</evidence>
<protein>
    <recommendedName>
        <fullName evidence="3">Maturase K</fullName>
    </recommendedName>
</protein>
<keyword evidence="2" id="KW-1185">Reference proteome</keyword>
<evidence type="ECO:0008006" key="3">
    <source>
        <dbReference type="Google" id="ProtNLM"/>
    </source>
</evidence>
<dbReference type="EMBL" id="JBJXBP010000004">
    <property type="protein sequence ID" value="KAL3834008.1"/>
    <property type="molecule type" value="Genomic_DNA"/>
</dbReference>
<proteinExistence type="predicted"/>